<evidence type="ECO:0000313" key="9">
    <source>
        <dbReference type="Proteomes" id="UP000054166"/>
    </source>
</evidence>
<dbReference type="HOGENOM" id="CLU_009665_20_3_1"/>
<feature type="domain" description="FAD-binding" evidence="6">
    <location>
        <begin position="7"/>
        <end position="363"/>
    </location>
</feature>
<dbReference type="Proteomes" id="UP000054166">
    <property type="component" value="Unassembled WGS sequence"/>
</dbReference>
<keyword evidence="9" id="KW-1185">Reference proteome</keyword>
<feature type="domain" description="Phenol hydroxylase-like C-terminal dimerisation" evidence="7">
    <location>
        <begin position="493"/>
        <end position="542"/>
    </location>
</feature>
<reference evidence="9" key="2">
    <citation type="submission" date="2015-01" db="EMBL/GenBank/DDBJ databases">
        <title>Evolutionary Origins and Diversification of the Mycorrhizal Mutualists.</title>
        <authorList>
            <consortium name="DOE Joint Genome Institute"/>
            <consortium name="Mycorrhizal Genomics Consortium"/>
            <person name="Kohler A."/>
            <person name="Kuo A."/>
            <person name="Nagy L.G."/>
            <person name="Floudas D."/>
            <person name="Copeland A."/>
            <person name="Barry K.W."/>
            <person name="Cichocki N."/>
            <person name="Veneault-Fourrey C."/>
            <person name="LaButti K."/>
            <person name="Lindquist E.A."/>
            <person name="Lipzen A."/>
            <person name="Lundell T."/>
            <person name="Morin E."/>
            <person name="Murat C."/>
            <person name="Riley R."/>
            <person name="Ohm R."/>
            <person name="Sun H."/>
            <person name="Tunlid A."/>
            <person name="Henrissat B."/>
            <person name="Grigoriev I.V."/>
            <person name="Hibbett D.S."/>
            <person name="Martin F."/>
        </authorList>
    </citation>
    <scope>NUCLEOTIDE SEQUENCE [LARGE SCALE GENOMIC DNA]</scope>
    <source>
        <strain evidence="9">F 1598</strain>
    </source>
</reference>
<dbReference type="Gene3D" id="3.50.50.60">
    <property type="entry name" value="FAD/NAD(P)-binding domain"/>
    <property type="match status" value="1"/>
</dbReference>
<dbReference type="PANTHER" id="PTHR43004">
    <property type="entry name" value="TRK SYSTEM POTASSIUM UPTAKE PROTEIN"/>
    <property type="match status" value="1"/>
</dbReference>
<dbReference type="Gene3D" id="3.30.70.2450">
    <property type="match status" value="1"/>
</dbReference>
<evidence type="ECO:0000313" key="8">
    <source>
        <dbReference type="EMBL" id="KIM79689.1"/>
    </source>
</evidence>
<evidence type="ECO:0000259" key="7">
    <source>
        <dbReference type="Pfam" id="PF07976"/>
    </source>
</evidence>
<dbReference type="InterPro" id="IPR002938">
    <property type="entry name" value="FAD-bd"/>
</dbReference>
<dbReference type="Gene3D" id="3.40.30.20">
    <property type="match status" value="1"/>
</dbReference>
<dbReference type="InterPro" id="IPR036188">
    <property type="entry name" value="FAD/NAD-bd_sf"/>
</dbReference>
<organism evidence="8 9">
    <name type="scientific">Piloderma croceum (strain F 1598)</name>
    <dbReference type="NCBI Taxonomy" id="765440"/>
    <lineage>
        <taxon>Eukaryota</taxon>
        <taxon>Fungi</taxon>
        <taxon>Dikarya</taxon>
        <taxon>Basidiomycota</taxon>
        <taxon>Agaricomycotina</taxon>
        <taxon>Agaricomycetes</taxon>
        <taxon>Agaricomycetidae</taxon>
        <taxon>Atheliales</taxon>
        <taxon>Atheliaceae</taxon>
        <taxon>Piloderma</taxon>
    </lineage>
</organism>
<dbReference type="EMBL" id="KN833008">
    <property type="protein sequence ID" value="KIM79689.1"/>
    <property type="molecule type" value="Genomic_DNA"/>
</dbReference>
<sequence length="545" mass="60222">MTSSPPSVLIVGAGPSGLVAALTLLQNGISVRIIEKESKQRVGQRGSGIQPRSLELFEHLGVLKDMQAQGSRPLPMRKYKPGSQKPFKSWAMGPWLEPVPDRPYRNGLTIGQNVSEAILRSHIEKYSCHVELATRLQSFEQKSDHVVARLVKTIDDGQEVPETLSVQFLLGSDGARGVVRKMLGLTFVGRTCEEELIVTGDIHITGLDREYWHFWGDASTILVSLRPVLIKDDNTVFTFQIFGKQVDRSKLLSDPKEVLNIFRTVTERTDLTYGDLIWLSDFRPNMRMVNKFGAGRVFVIGDAAHVHSPTGGQGLNSSIQDAFNLSWKLALVLNNHVSPPKSLSLLDSYSAERLPVIAEMLSQTTAILNQTFQAEKDDIKPWTRGFVLKQFGVNYRGSPIVLDERTTENVSGSPYSNDDGRICAGDRAPDAPGLIDSSGNQIRLFDMFKSWLHTVLIFGDDLAPSVLQALEQYPEKTIQAFCIGPKDTPSDADAVLEDRDGHAYTGYAVDRTRSTVVVVRPDGMIGGIAFGVEGTERYFDGIFSI</sequence>
<evidence type="ECO:0000256" key="2">
    <source>
        <dbReference type="ARBA" id="ARBA00007801"/>
    </source>
</evidence>
<dbReference type="OrthoDB" id="2690153at2759"/>
<proteinExistence type="inferred from homology"/>
<keyword evidence="4" id="KW-0274">FAD</keyword>
<dbReference type="STRING" id="765440.A0A0C3FIU2"/>
<keyword evidence="5" id="KW-0560">Oxidoreductase</keyword>
<evidence type="ECO:0000259" key="6">
    <source>
        <dbReference type="Pfam" id="PF01494"/>
    </source>
</evidence>
<dbReference type="GO" id="GO:0016709">
    <property type="term" value="F:oxidoreductase activity, acting on paired donors, with incorporation or reduction of molecular oxygen, NAD(P)H as one donor, and incorporation of one atom of oxygen"/>
    <property type="evidence" value="ECO:0007669"/>
    <property type="project" value="UniProtKB-ARBA"/>
</dbReference>
<dbReference type="SUPFAM" id="SSF52833">
    <property type="entry name" value="Thioredoxin-like"/>
    <property type="match status" value="1"/>
</dbReference>
<dbReference type="PANTHER" id="PTHR43004:SF19">
    <property type="entry name" value="BINDING MONOOXYGENASE, PUTATIVE (JCVI)-RELATED"/>
    <property type="match status" value="1"/>
</dbReference>
<comment type="similarity">
    <text evidence="2">Belongs to the PheA/TfdB FAD monooxygenase family.</text>
</comment>
<dbReference type="SUPFAM" id="SSF51905">
    <property type="entry name" value="FAD/NAD(P)-binding domain"/>
    <property type="match status" value="1"/>
</dbReference>
<protein>
    <submittedName>
        <fullName evidence="8">Uncharacterized protein</fullName>
    </submittedName>
</protein>
<dbReference type="AlphaFoldDB" id="A0A0C3FIU2"/>
<dbReference type="InterPro" id="IPR050641">
    <property type="entry name" value="RIFMO-like"/>
</dbReference>
<gene>
    <name evidence="8" type="ORF">PILCRDRAFT_823226</name>
</gene>
<evidence type="ECO:0000256" key="5">
    <source>
        <dbReference type="ARBA" id="ARBA00023002"/>
    </source>
</evidence>
<dbReference type="PRINTS" id="PR00420">
    <property type="entry name" value="RNGMNOXGNASE"/>
</dbReference>
<dbReference type="Pfam" id="PF01494">
    <property type="entry name" value="FAD_binding_3"/>
    <property type="match status" value="1"/>
</dbReference>
<evidence type="ECO:0000256" key="3">
    <source>
        <dbReference type="ARBA" id="ARBA00022630"/>
    </source>
</evidence>
<name>A0A0C3FIU2_PILCF</name>
<accession>A0A0C3FIU2</accession>
<dbReference type="InterPro" id="IPR012941">
    <property type="entry name" value="Phe_hydrox_C_dim_dom"/>
</dbReference>
<evidence type="ECO:0000256" key="1">
    <source>
        <dbReference type="ARBA" id="ARBA00001974"/>
    </source>
</evidence>
<dbReference type="InterPro" id="IPR036249">
    <property type="entry name" value="Thioredoxin-like_sf"/>
</dbReference>
<reference evidence="8 9" key="1">
    <citation type="submission" date="2014-04" db="EMBL/GenBank/DDBJ databases">
        <authorList>
            <consortium name="DOE Joint Genome Institute"/>
            <person name="Kuo A."/>
            <person name="Tarkka M."/>
            <person name="Buscot F."/>
            <person name="Kohler A."/>
            <person name="Nagy L.G."/>
            <person name="Floudas D."/>
            <person name="Copeland A."/>
            <person name="Barry K.W."/>
            <person name="Cichocki N."/>
            <person name="Veneault-Fourrey C."/>
            <person name="LaButti K."/>
            <person name="Lindquist E.A."/>
            <person name="Lipzen A."/>
            <person name="Lundell T."/>
            <person name="Morin E."/>
            <person name="Murat C."/>
            <person name="Sun H."/>
            <person name="Tunlid A."/>
            <person name="Henrissat B."/>
            <person name="Grigoriev I.V."/>
            <person name="Hibbett D.S."/>
            <person name="Martin F."/>
            <person name="Nordberg H.P."/>
            <person name="Cantor M.N."/>
            <person name="Hua S.X."/>
        </authorList>
    </citation>
    <scope>NUCLEOTIDE SEQUENCE [LARGE SCALE GENOMIC DNA]</scope>
    <source>
        <strain evidence="8 9">F 1598</strain>
    </source>
</reference>
<dbReference type="GO" id="GO:0071949">
    <property type="term" value="F:FAD binding"/>
    <property type="evidence" value="ECO:0007669"/>
    <property type="project" value="InterPro"/>
</dbReference>
<dbReference type="Pfam" id="PF07976">
    <property type="entry name" value="Phe_hydrox_dim"/>
    <property type="match status" value="1"/>
</dbReference>
<dbReference type="InParanoid" id="A0A0C3FIU2"/>
<comment type="cofactor">
    <cofactor evidence="1">
        <name>FAD</name>
        <dbReference type="ChEBI" id="CHEBI:57692"/>
    </cofactor>
</comment>
<evidence type="ECO:0000256" key="4">
    <source>
        <dbReference type="ARBA" id="ARBA00022827"/>
    </source>
</evidence>
<dbReference type="InterPro" id="IPR038220">
    <property type="entry name" value="PHOX_C_sf"/>
</dbReference>
<keyword evidence="3" id="KW-0285">Flavoprotein</keyword>